<reference evidence="3 4" key="2">
    <citation type="submission" date="2019-01" db="EMBL/GenBank/DDBJ databases">
        <title>The decoding of complex shrimp genome reveals the adaptation for benthos swimmer, frequently molting mechanism and breeding impact on genome.</title>
        <authorList>
            <person name="Sun Y."/>
            <person name="Gao Y."/>
            <person name="Yu Y."/>
        </authorList>
    </citation>
    <scope>NUCLEOTIDE SEQUENCE [LARGE SCALE GENOMIC DNA]</scope>
    <source>
        <tissue evidence="3">Muscle</tissue>
    </source>
</reference>
<name>A0A3R7SVN4_PENVA</name>
<dbReference type="InterPro" id="IPR001680">
    <property type="entry name" value="WD40_rpt"/>
</dbReference>
<accession>A0A3R7SVN4</accession>
<reference evidence="3 4" key="1">
    <citation type="submission" date="2018-04" db="EMBL/GenBank/DDBJ databases">
        <authorList>
            <person name="Zhang X."/>
            <person name="Yuan J."/>
            <person name="Li F."/>
            <person name="Xiang J."/>
        </authorList>
    </citation>
    <scope>NUCLEOTIDE SEQUENCE [LARGE SCALE GENOMIC DNA]</scope>
    <source>
        <tissue evidence="3">Muscle</tissue>
    </source>
</reference>
<dbReference type="STRING" id="6689.A0A3R7SVN4"/>
<comment type="caution">
    <text evidence="3">The sequence shown here is derived from an EMBL/GenBank/DDBJ whole genome shotgun (WGS) entry which is preliminary data.</text>
</comment>
<keyword evidence="4" id="KW-1185">Reference proteome</keyword>
<evidence type="ECO:0000313" key="4">
    <source>
        <dbReference type="Proteomes" id="UP000283509"/>
    </source>
</evidence>
<feature type="repeat" description="WD" evidence="1">
    <location>
        <begin position="105"/>
        <end position="125"/>
    </location>
</feature>
<keyword evidence="1" id="KW-0853">WD repeat</keyword>
<dbReference type="PROSITE" id="PS50082">
    <property type="entry name" value="WD_REPEATS_2"/>
    <property type="match status" value="1"/>
</dbReference>
<dbReference type="OrthoDB" id="6134417at2759"/>
<dbReference type="Proteomes" id="UP000283509">
    <property type="component" value="Unassembled WGS sequence"/>
</dbReference>
<feature type="region of interest" description="Disordered" evidence="2">
    <location>
        <begin position="168"/>
        <end position="190"/>
    </location>
</feature>
<gene>
    <name evidence="3" type="ORF">C7M84_003910</name>
</gene>
<dbReference type="SUPFAM" id="SSF50998">
    <property type="entry name" value="Quinoprotein alcohol dehydrogenase-like"/>
    <property type="match status" value="1"/>
</dbReference>
<dbReference type="AlphaFoldDB" id="A0A3R7SVN4"/>
<evidence type="ECO:0000313" key="3">
    <source>
        <dbReference type="EMBL" id="ROT77434.1"/>
    </source>
</evidence>
<evidence type="ECO:0000256" key="2">
    <source>
        <dbReference type="SAM" id="MobiDB-lite"/>
    </source>
</evidence>
<evidence type="ECO:0000256" key="1">
    <source>
        <dbReference type="PROSITE-ProRule" id="PRU00221"/>
    </source>
</evidence>
<dbReference type="InterPro" id="IPR015943">
    <property type="entry name" value="WD40/YVTN_repeat-like_dom_sf"/>
</dbReference>
<protein>
    <submittedName>
        <fullName evidence="3">Putative WD repeat-containing protein</fullName>
    </submittedName>
</protein>
<proteinExistence type="predicted"/>
<dbReference type="InterPro" id="IPR011047">
    <property type="entry name" value="Quinoprotein_ADH-like_sf"/>
</dbReference>
<sequence length="190" mass="21442">MIDDYRCLVLCGRELRIYNFDEGLFVMKLREVMNQKMPFFGLHDKDHVVALSRSRMYVNMMNLQNGDCVATFKVSNPRWTLKGHTAPPNTIRLDNRGLQCLTFDSLGRDRSVRVWDIHTGNSLAVLTPDQAITACEISSDGKAVVMALEGRNEIVTFLLCHQTGVDERPTPKSYGNDTNRGKVFDLSQAG</sequence>
<dbReference type="Gene3D" id="2.130.10.10">
    <property type="entry name" value="YVTN repeat-like/Quinoprotein amine dehydrogenase"/>
    <property type="match status" value="1"/>
</dbReference>
<dbReference type="EMBL" id="QCYY01001524">
    <property type="protein sequence ID" value="ROT77434.1"/>
    <property type="molecule type" value="Genomic_DNA"/>
</dbReference>
<organism evidence="3 4">
    <name type="scientific">Penaeus vannamei</name>
    <name type="common">Whiteleg shrimp</name>
    <name type="synonym">Litopenaeus vannamei</name>
    <dbReference type="NCBI Taxonomy" id="6689"/>
    <lineage>
        <taxon>Eukaryota</taxon>
        <taxon>Metazoa</taxon>
        <taxon>Ecdysozoa</taxon>
        <taxon>Arthropoda</taxon>
        <taxon>Crustacea</taxon>
        <taxon>Multicrustacea</taxon>
        <taxon>Malacostraca</taxon>
        <taxon>Eumalacostraca</taxon>
        <taxon>Eucarida</taxon>
        <taxon>Decapoda</taxon>
        <taxon>Dendrobranchiata</taxon>
        <taxon>Penaeoidea</taxon>
        <taxon>Penaeidae</taxon>
        <taxon>Penaeus</taxon>
    </lineage>
</organism>